<feature type="region of interest" description="Disordered" evidence="1">
    <location>
        <begin position="395"/>
        <end position="417"/>
    </location>
</feature>
<feature type="compositionally biased region" description="Basic residues" evidence="1">
    <location>
        <begin position="209"/>
        <end position="222"/>
    </location>
</feature>
<feature type="region of interest" description="Disordered" evidence="1">
    <location>
        <begin position="435"/>
        <end position="503"/>
    </location>
</feature>
<feature type="compositionally biased region" description="Basic and acidic residues" evidence="1">
    <location>
        <begin position="8"/>
        <end position="43"/>
    </location>
</feature>
<organism evidence="2 3">
    <name type="scientific">Fusarium austroafricanum</name>
    <dbReference type="NCBI Taxonomy" id="2364996"/>
    <lineage>
        <taxon>Eukaryota</taxon>
        <taxon>Fungi</taxon>
        <taxon>Dikarya</taxon>
        <taxon>Ascomycota</taxon>
        <taxon>Pezizomycotina</taxon>
        <taxon>Sordariomycetes</taxon>
        <taxon>Hypocreomycetidae</taxon>
        <taxon>Hypocreales</taxon>
        <taxon>Nectriaceae</taxon>
        <taxon>Fusarium</taxon>
        <taxon>Fusarium concolor species complex</taxon>
    </lineage>
</organism>
<reference evidence="2" key="1">
    <citation type="submission" date="2020-01" db="EMBL/GenBank/DDBJ databases">
        <title>Identification and distribution of gene clusters putatively required for synthesis of sphingolipid metabolism inhibitors in phylogenetically diverse species of the filamentous fungus Fusarium.</title>
        <authorList>
            <person name="Kim H.-S."/>
            <person name="Busman M."/>
            <person name="Brown D.W."/>
            <person name="Divon H."/>
            <person name="Uhlig S."/>
            <person name="Proctor R.H."/>
        </authorList>
    </citation>
    <scope>NUCLEOTIDE SEQUENCE</scope>
    <source>
        <strain evidence="2">NRRL 53441</strain>
    </source>
</reference>
<dbReference type="EMBL" id="JAADJG010000491">
    <property type="protein sequence ID" value="KAF4445968.1"/>
    <property type="molecule type" value="Genomic_DNA"/>
</dbReference>
<evidence type="ECO:0000313" key="2">
    <source>
        <dbReference type="EMBL" id="KAF4445968.1"/>
    </source>
</evidence>
<name>A0A8H4NUL6_9HYPO</name>
<accession>A0A8H4NUL6</accession>
<comment type="caution">
    <text evidence="2">The sequence shown here is derived from an EMBL/GenBank/DDBJ whole genome shotgun (WGS) entry which is preliminary data.</text>
</comment>
<evidence type="ECO:0000256" key="1">
    <source>
        <dbReference type="SAM" id="MobiDB-lite"/>
    </source>
</evidence>
<dbReference type="InterPro" id="IPR011009">
    <property type="entry name" value="Kinase-like_dom_sf"/>
</dbReference>
<evidence type="ECO:0000313" key="3">
    <source>
        <dbReference type="Proteomes" id="UP000605986"/>
    </source>
</evidence>
<feature type="region of interest" description="Disordered" evidence="1">
    <location>
        <begin position="1"/>
        <end position="43"/>
    </location>
</feature>
<sequence>MMTDHDDEIQRLRRELKETKERETAAIEREELARAREENLRRDQRDTSYDEYLQLCHKDLFTTLKVQDKSKSSGGGTTDVTGKHYPLWLRPWEGFLDEQKSCHSIIKAILQGFLLPSRIAVRAIAQAANKRPVASEDDLRTFEHLAVEDPVENVFAALGSRSQNHPIGRELDCKAITFENHPLSLTETDEIDHNDDEVFFETVQGQSGSKKRVARQRRASRRKGPDRWCIRARNSGEKNTAFPSEYKAAHKIPVESFQKAMHREDLFVRVISRISSGKASTDGESHLQEQIEETAAKALAQTFHYMIRLGSSYGYLTAGKSLIFLHIGDDPTVLYYHMAQPENDAGREDGAVDPFYTAVAQLAAFCLQTCRCSGKSDQWREMAISLLNEWPEPYAEMCGGTTEEEASPESTRSVSSYAGSTVAAQKLTVELRQTTRASCKNSEPLPKIDASDTSSGDDEPLVDEGGRTQGARPSLQVSALGSKKRKDMTPGNDGSTSSEASELEARPYCTQSCLLGLKRDGLLDEKCPNVALHRRVKSGLSHPISATRLRELLCKKLARPVYRLRYLKPLDSDGKYGDTGALFKLTLGCYGYTFVGKGTFAAAVTKLQHEANVYSRLEPLQGHFVPVCLGSIDLETPYPLVLADIVHLLLMSWVGDTIVTDDTILEEKTRLQGLLRKQSVVHNDMRQANLLWNDEHDRIMLIDFNLAILLRPARHKQISKLTDHGTWRGLKAMIGLAALFHCRCRFEPQLPPGYRALSPASMADFAARNWIRTQALKPAQGREYA</sequence>
<dbReference type="SUPFAM" id="SSF56112">
    <property type="entry name" value="Protein kinase-like (PK-like)"/>
    <property type="match status" value="1"/>
</dbReference>
<feature type="compositionally biased region" description="Polar residues" evidence="1">
    <location>
        <begin position="408"/>
        <end position="417"/>
    </location>
</feature>
<dbReference type="GO" id="GO:0016301">
    <property type="term" value="F:kinase activity"/>
    <property type="evidence" value="ECO:0007669"/>
    <property type="project" value="UniProtKB-KW"/>
</dbReference>
<feature type="region of interest" description="Disordered" evidence="1">
    <location>
        <begin position="203"/>
        <end position="226"/>
    </location>
</feature>
<proteinExistence type="predicted"/>
<dbReference type="Proteomes" id="UP000605986">
    <property type="component" value="Unassembled WGS sequence"/>
</dbReference>
<dbReference type="AlphaFoldDB" id="A0A8H4NUL6"/>
<keyword evidence="2" id="KW-0418">Kinase</keyword>
<protein>
    <submittedName>
        <fullName evidence="2">Protein kinase-like domain protein</fullName>
    </submittedName>
</protein>
<gene>
    <name evidence="2" type="ORF">F53441_10341</name>
</gene>
<keyword evidence="3" id="KW-1185">Reference proteome</keyword>
<dbReference type="OrthoDB" id="411394at2759"/>
<keyword evidence="2" id="KW-0808">Transferase</keyword>